<protein>
    <submittedName>
        <fullName evidence="1">Uncharacterized protein</fullName>
    </submittedName>
</protein>
<name>A0A9P9G9N3_FUSSL</name>
<organism evidence="1 2">
    <name type="scientific">Fusarium solani</name>
    <name type="common">Filamentous fungus</name>
    <dbReference type="NCBI Taxonomy" id="169388"/>
    <lineage>
        <taxon>Eukaryota</taxon>
        <taxon>Fungi</taxon>
        <taxon>Dikarya</taxon>
        <taxon>Ascomycota</taxon>
        <taxon>Pezizomycotina</taxon>
        <taxon>Sordariomycetes</taxon>
        <taxon>Hypocreomycetidae</taxon>
        <taxon>Hypocreales</taxon>
        <taxon>Nectriaceae</taxon>
        <taxon>Fusarium</taxon>
        <taxon>Fusarium solani species complex</taxon>
    </lineage>
</organism>
<keyword evidence="2" id="KW-1185">Reference proteome</keyword>
<proteinExistence type="predicted"/>
<dbReference type="OrthoDB" id="4757095at2759"/>
<comment type="caution">
    <text evidence="1">The sequence shown here is derived from an EMBL/GenBank/DDBJ whole genome shotgun (WGS) entry which is preliminary data.</text>
</comment>
<dbReference type="Proteomes" id="UP000736672">
    <property type="component" value="Unassembled WGS sequence"/>
</dbReference>
<dbReference type="AlphaFoldDB" id="A0A9P9G9N3"/>
<accession>A0A9P9G9N3</accession>
<reference evidence="1" key="1">
    <citation type="journal article" date="2021" name="Nat. Commun.">
        <title>Genetic determinants of endophytism in the Arabidopsis root mycobiome.</title>
        <authorList>
            <person name="Mesny F."/>
            <person name="Miyauchi S."/>
            <person name="Thiergart T."/>
            <person name="Pickel B."/>
            <person name="Atanasova L."/>
            <person name="Karlsson M."/>
            <person name="Huettel B."/>
            <person name="Barry K.W."/>
            <person name="Haridas S."/>
            <person name="Chen C."/>
            <person name="Bauer D."/>
            <person name="Andreopoulos W."/>
            <person name="Pangilinan J."/>
            <person name="LaButti K."/>
            <person name="Riley R."/>
            <person name="Lipzen A."/>
            <person name="Clum A."/>
            <person name="Drula E."/>
            <person name="Henrissat B."/>
            <person name="Kohler A."/>
            <person name="Grigoriev I.V."/>
            <person name="Martin F.M."/>
            <person name="Hacquard S."/>
        </authorList>
    </citation>
    <scope>NUCLEOTIDE SEQUENCE</scope>
    <source>
        <strain evidence="1">FSSC 5 MPI-SDFR-AT-0091</strain>
    </source>
</reference>
<evidence type="ECO:0000313" key="1">
    <source>
        <dbReference type="EMBL" id="KAH7235081.1"/>
    </source>
</evidence>
<evidence type="ECO:0000313" key="2">
    <source>
        <dbReference type="Proteomes" id="UP000736672"/>
    </source>
</evidence>
<sequence length="246" mass="28325">MKNWPKVDLQPHAFPKYCKHLELSMTPFFPCLITCSSPMRAPQPDRPHDPYNFHWLRLGNFQNLQSIKIWVTARSTKVLRGPDGRVTYPNFKRITDLDMDELRQVLSCFAGVNEFVISTPLSNDIGPEDGIVEGVTIRPHHRVWKRGTGDFFHPRLSPNFGRGGLSGLIYTSIVRQILLPLDFDYVAVDTFPPSRSELLDPMDDPAPGVALINGPPSPVIRRRRRFLRSIVKMLRKMKPCRKRRNR</sequence>
<gene>
    <name evidence="1" type="ORF">B0J15DRAFT_148040</name>
</gene>
<dbReference type="EMBL" id="JAGTJS010000024">
    <property type="protein sequence ID" value="KAH7235081.1"/>
    <property type="molecule type" value="Genomic_DNA"/>
</dbReference>